<organism evidence="4 5">
    <name type="scientific">Lasiosphaeria hispida</name>
    <dbReference type="NCBI Taxonomy" id="260671"/>
    <lineage>
        <taxon>Eukaryota</taxon>
        <taxon>Fungi</taxon>
        <taxon>Dikarya</taxon>
        <taxon>Ascomycota</taxon>
        <taxon>Pezizomycotina</taxon>
        <taxon>Sordariomycetes</taxon>
        <taxon>Sordariomycetidae</taxon>
        <taxon>Sordariales</taxon>
        <taxon>Lasiosphaeriaceae</taxon>
        <taxon>Lasiosphaeria</taxon>
    </lineage>
</organism>
<feature type="binding site" evidence="2">
    <location>
        <position position="432"/>
    </location>
    <ligand>
        <name>Mn(2+)</name>
        <dbReference type="ChEBI" id="CHEBI:29035"/>
        <label>2</label>
    </ligand>
</feature>
<reference evidence="4" key="1">
    <citation type="journal article" date="2023" name="Mol. Phylogenet. Evol.">
        <title>Genome-scale phylogeny and comparative genomics of the fungal order Sordariales.</title>
        <authorList>
            <person name="Hensen N."/>
            <person name="Bonometti L."/>
            <person name="Westerberg I."/>
            <person name="Brannstrom I.O."/>
            <person name="Guillou S."/>
            <person name="Cros-Aarteil S."/>
            <person name="Calhoun S."/>
            <person name="Haridas S."/>
            <person name="Kuo A."/>
            <person name="Mondo S."/>
            <person name="Pangilinan J."/>
            <person name="Riley R."/>
            <person name="LaButti K."/>
            <person name="Andreopoulos B."/>
            <person name="Lipzen A."/>
            <person name="Chen C."/>
            <person name="Yan M."/>
            <person name="Daum C."/>
            <person name="Ng V."/>
            <person name="Clum A."/>
            <person name="Steindorff A."/>
            <person name="Ohm R.A."/>
            <person name="Martin F."/>
            <person name="Silar P."/>
            <person name="Natvig D.O."/>
            <person name="Lalanne C."/>
            <person name="Gautier V."/>
            <person name="Ament-Velasquez S.L."/>
            <person name="Kruys A."/>
            <person name="Hutchinson M.I."/>
            <person name="Powell A.J."/>
            <person name="Barry K."/>
            <person name="Miller A.N."/>
            <person name="Grigoriev I.V."/>
            <person name="Debuchy R."/>
            <person name="Gladieux P."/>
            <person name="Hiltunen Thoren M."/>
            <person name="Johannesson H."/>
        </authorList>
    </citation>
    <scope>NUCLEOTIDE SEQUENCE</scope>
    <source>
        <strain evidence="4">CBS 955.72</strain>
    </source>
</reference>
<accession>A0AAJ0MKZ2</accession>
<feature type="binding site" evidence="2">
    <location>
        <position position="165"/>
    </location>
    <ligand>
        <name>Mn(2+)</name>
        <dbReference type="ChEBI" id="CHEBI:29035"/>
        <label>2</label>
    </ligand>
</feature>
<feature type="signal peptide" evidence="3">
    <location>
        <begin position="1"/>
        <end position="33"/>
    </location>
</feature>
<evidence type="ECO:0000256" key="1">
    <source>
        <dbReference type="ARBA" id="ARBA00006247"/>
    </source>
</evidence>
<keyword evidence="2" id="KW-0479">Metal-binding</keyword>
<dbReference type="InterPro" id="IPR036264">
    <property type="entry name" value="Bact_exopeptidase_dim_dom"/>
</dbReference>
<feature type="binding site" evidence="2">
    <location>
        <position position="167"/>
    </location>
    <ligand>
        <name>Mn(2+)</name>
        <dbReference type="ChEBI" id="CHEBI:29035"/>
        <label>2</label>
    </ligand>
</feature>
<gene>
    <name evidence="4" type="ORF">B0T25DRAFT_61132</name>
</gene>
<dbReference type="Proteomes" id="UP001275084">
    <property type="component" value="Unassembled WGS sequence"/>
</dbReference>
<keyword evidence="3" id="KW-0732">Signal</keyword>
<dbReference type="EMBL" id="JAUIQD010000001">
    <property type="protein sequence ID" value="KAK3364324.1"/>
    <property type="molecule type" value="Genomic_DNA"/>
</dbReference>
<feature type="chain" id="PRO_5042562123" description="Amidohydrolase" evidence="3">
    <location>
        <begin position="34"/>
        <end position="461"/>
    </location>
</feature>
<dbReference type="InterPro" id="IPR002933">
    <property type="entry name" value="Peptidase_M20"/>
</dbReference>
<dbReference type="Pfam" id="PF01546">
    <property type="entry name" value="Peptidase_M20"/>
    <property type="match status" value="1"/>
</dbReference>
<name>A0AAJ0MKZ2_9PEZI</name>
<feature type="binding site" evidence="2">
    <location>
        <position position="201"/>
    </location>
    <ligand>
        <name>Mn(2+)</name>
        <dbReference type="ChEBI" id="CHEBI:29035"/>
        <label>2</label>
    </ligand>
</feature>
<evidence type="ECO:0008006" key="6">
    <source>
        <dbReference type="Google" id="ProtNLM"/>
    </source>
</evidence>
<comment type="caution">
    <text evidence="4">The sequence shown here is derived from an EMBL/GenBank/DDBJ whole genome shotgun (WGS) entry which is preliminary data.</text>
</comment>
<dbReference type="PANTHER" id="PTHR11014:SF63">
    <property type="entry name" value="METALLOPEPTIDASE, PUTATIVE (AFU_ORTHOLOGUE AFUA_6G09600)-RELATED"/>
    <property type="match status" value="1"/>
</dbReference>
<evidence type="ECO:0000256" key="2">
    <source>
        <dbReference type="PIRSR" id="PIRSR005962-1"/>
    </source>
</evidence>
<feature type="binding site" evidence="2">
    <location>
        <position position="228"/>
    </location>
    <ligand>
        <name>Mn(2+)</name>
        <dbReference type="ChEBI" id="CHEBI:29035"/>
        <label>2</label>
    </ligand>
</feature>
<dbReference type="PIRSF" id="PIRSF005962">
    <property type="entry name" value="Pept_M20D_amidohydro"/>
    <property type="match status" value="1"/>
</dbReference>
<dbReference type="SUPFAM" id="SSF53187">
    <property type="entry name" value="Zn-dependent exopeptidases"/>
    <property type="match status" value="1"/>
</dbReference>
<proteinExistence type="inferred from homology"/>
<protein>
    <recommendedName>
        <fullName evidence="6">Amidohydrolase</fullName>
    </recommendedName>
</protein>
<dbReference type="AlphaFoldDB" id="A0AAJ0MKZ2"/>
<dbReference type="Gene3D" id="3.30.70.360">
    <property type="match status" value="1"/>
</dbReference>
<comment type="similarity">
    <text evidence="1">Belongs to the peptidase M20A family.</text>
</comment>
<dbReference type="PANTHER" id="PTHR11014">
    <property type="entry name" value="PEPTIDASE M20 FAMILY MEMBER"/>
    <property type="match status" value="1"/>
</dbReference>
<keyword evidence="2" id="KW-0464">Manganese</keyword>
<reference evidence="4" key="2">
    <citation type="submission" date="2023-06" db="EMBL/GenBank/DDBJ databases">
        <authorList>
            <consortium name="Lawrence Berkeley National Laboratory"/>
            <person name="Haridas S."/>
            <person name="Hensen N."/>
            <person name="Bonometti L."/>
            <person name="Westerberg I."/>
            <person name="Brannstrom I.O."/>
            <person name="Guillou S."/>
            <person name="Cros-Aarteil S."/>
            <person name="Calhoun S."/>
            <person name="Kuo A."/>
            <person name="Mondo S."/>
            <person name="Pangilinan J."/>
            <person name="Riley R."/>
            <person name="Labutti K."/>
            <person name="Andreopoulos B."/>
            <person name="Lipzen A."/>
            <person name="Chen C."/>
            <person name="Yanf M."/>
            <person name="Daum C."/>
            <person name="Ng V."/>
            <person name="Clum A."/>
            <person name="Steindorff A."/>
            <person name="Ohm R."/>
            <person name="Martin F."/>
            <person name="Silar P."/>
            <person name="Natvig D."/>
            <person name="Lalanne C."/>
            <person name="Gautier V."/>
            <person name="Ament-Velasquez S.L."/>
            <person name="Kruys A."/>
            <person name="Hutchinson M.I."/>
            <person name="Powell A.J."/>
            <person name="Barry K."/>
            <person name="Miller A.N."/>
            <person name="Grigoriev I.V."/>
            <person name="Debuchy R."/>
            <person name="Gladieux P."/>
            <person name="Thoren M.H."/>
            <person name="Johannesson H."/>
        </authorList>
    </citation>
    <scope>NUCLEOTIDE SEQUENCE</scope>
    <source>
        <strain evidence="4">CBS 955.72</strain>
    </source>
</reference>
<evidence type="ECO:0000313" key="5">
    <source>
        <dbReference type="Proteomes" id="UP001275084"/>
    </source>
</evidence>
<dbReference type="GO" id="GO:0016787">
    <property type="term" value="F:hydrolase activity"/>
    <property type="evidence" value="ECO:0007669"/>
    <property type="project" value="InterPro"/>
</dbReference>
<evidence type="ECO:0000313" key="4">
    <source>
        <dbReference type="EMBL" id="KAK3364324.1"/>
    </source>
</evidence>
<dbReference type="Gene3D" id="3.40.630.10">
    <property type="entry name" value="Zn peptidases"/>
    <property type="match status" value="1"/>
</dbReference>
<dbReference type="GO" id="GO:0046872">
    <property type="term" value="F:metal ion binding"/>
    <property type="evidence" value="ECO:0007669"/>
    <property type="project" value="UniProtKB-KW"/>
</dbReference>
<comment type="cofactor">
    <cofactor evidence="2">
        <name>Mn(2+)</name>
        <dbReference type="ChEBI" id="CHEBI:29035"/>
    </cofactor>
    <text evidence="2">The Mn(2+) ion enhances activity.</text>
</comment>
<evidence type="ECO:0000256" key="3">
    <source>
        <dbReference type="SAM" id="SignalP"/>
    </source>
</evidence>
<dbReference type="NCBIfam" id="TIGR01891">
    <property type="entry name" value="amidohydrolases"/>
    <property type="match status" value="1"/>
</dbReference>
<sequence>MTSFSALGGRKFAPKSLSVFAVFALAFAQLVLPAEQIPLDSISGNMTLDVLDPHLLRDIVDSHRPHLGQYADFYRHVHQHPEIAAMEVETADKVIAHLNRLGYTVHSGIGGYGLVGVFRNGPGKTILMRAELDALLILEQTTVPYRSERRMVDRYGNERPVMHACGHDMNMATLLAAADLLKAAAQRWKGTLLVVFQPEEEELSGARAMLDDGFYDLVPVPDIMLGQHLVPDRAGTVAIRAGPVLVAADTMRIRVVGGPCEGSVNPQFCVDPISLSMRIVSGLQDTVTSEVGPDENATVACWGFHAGEPGNDYVAYADILLDIKTIKPDIRRRVTDLIEKEFLDQCRAAGVPHPPEINHTVRAPLTSNHESIVSPIHHVFRDYFTPSNTLDMGLGRSTEDFSVFGAAHNVPYAYWHFGGTPEGTEEPLPTNHSPFFAPEIDITLRTGTDAMALAALAFLVA</sequence>
<dbReference type="SUPFAM" id="SSF55031">
    <property type="entry name" value="Bacterial exopeptidase dimerisation domain"/>
    <property type="match status" value="1"/>
</dbReference>
<keyword evidence="5" id="KW-1185">Reference proteome</keyword>
<dbReference type="InterPro" id="IPR017439">
    <property type="entry name" value="Amidohydrolase"/>
</dbReference>